<keyword evidence="2" id="KW-0812">Transmembrane</keyword>
<evidence type="ECO:0000256" key="1">
    <source>
        <dbReference type="SAM" id="MobiDB-lite"/>
    </source>
</evidence>
<comment type="caution">
    <text evidence="4">The sequence shown here is derived from an EMBL/GenBank/DDBJ whole genome shotgun (WGS) entry which is preliminary data.</text>
</comment>
<dbReference type="PANTHER" id="PTHR31157">
    <property type="entry name" value="SCP DOMAIN-CONTAINING PROTEIN"/>
    <property type="match status" value="1"/>
</dbReference>
<sequence length="332" mass="33913">MGRHRRSAPQATGHPAAAPPPTRAPSTNGRSDPGPLYEPDEPTDVGRHRNARRRGRVSAPVRTGLLGASAAMAMGVVAMASGLFSGGDTLQLGGGSPGGQVRADDPPALQSGPVRPQAPAPAPDRGGLPVSRGTERPEARSAPPADVPPPSSGPSAEAPSPRPGGSGIDPGSEAHTLPAPIPGTADADPPATEPGAGPGAATEAVDLQATPVAQILALVNQERAKVGARPLAPSPRLTSLAQSFSDDMARRGFFAHTDPDGRTPWDRAARHGIGNLGGENIARGQPDPRAVMEAWMNSTGHRANILNREYRTLGIGVNPGAGGPWWTQDFGF</sequence>
<evidence type="ECO:0000313" key="5">
    <source>
        <dbReference type="Proteomes" id="UP001500063"/>
    </source>
</evidence>
<evidence type="ECO:0000259" key="3">
    <source>
        <dbReference type="Pfam" id="PF00188"/>
    </source>
</evidence>
<reference evidence="5" key="1">
    <citation type="journal article" date="2019" name="Int. J. Syst. Evol. Microbiol.">
        <title>The Global Catalogue of Microorganisms (GCM) 10K type strain sequencing project: providing services to taxonomists for standard genome sequencing and annotation.</title>
        <authorList>
            <consortium name="The Broad Institute Genomics Platform"/>
            <consortium name="The Broad Institute Genome Sequencing Center for Infectious Disease"/>
            <person name="Wu L."/>
            <person name="Ma J."/>
        </authorList>
    </citation>
    <scope>NUCLEOTIDE SEQUENCE [LARGE SCALE GENOMIC DNA]</scope>
    <source>
        <strain evidence="5">JCM 4565</strain>
    </source>
</reference>
<name>A0ABP3H6F4_9ACTN</name>
<feature type="transmembrane region" description="Helical" evidence="2">
    <location>
        <begin position="63"/>
        <end position="84"/>
    </location>
</feature>
<evidence type="ECO:0000256" key="2">
    <source>
        <dbReference type="SAM" id="Phobius"/>
    </source>
</evidence>
<dbReference type="EMBL" id="BAAABW010000024">
    <property type="protein sequence ID" value="GAA0361992.1"/>
    <property type="molecule type" value="Genomic_DNA"/>
</dbReference>
<keyword evidence="5" id="KW-1185">Reference proteome</keyword>
<feature type="region of interest" description="Disordered" evidence="1">
    <location>
        <begin position="90"/>
        <end position="201"/>
    </location>
</feature>
<gene>
    <name evidence="4" type="ORF">GCM10010319_44620</name>
</gene>
<dbReference type="RefSeq" id="WP_344120238.1">
    <property type="nucleotide sequence ID" value="NZ_BAAABW010000024.1"/>
</dbReference>
<feature type="domain" description="SCP" evidence="3">
    <location>
        <begin position="216"/>
        <end position="330"/>
    </location>
</feature>
<dbReference type="CDD" id="cd05379">
    <property type="entry name" value="CAP_bacterial"/>
    <property type="match status" value="1"/>
</dbReference>
<keyword evidence="2" id="KW-1133">Transmembrane helix</keyword>
<proteinExistence type="predicted"/>
<feature type="compositionally biased region" description="Low complexity" evidence="1">
    <location>
        <begin position="182"/>
        <end position="201"/>
    </location>
</feature>
<organism evidence="4 5">
    <name type="scientific">Streptomyces blastmyceticus</name>
    <dbReference type="NCBI Taxonomy" id="68180"/>
    <lineage>
        <taxon>Bacteria</taxon>
        <taxon>Bacillati</taxon>
        <taxon>Actinomycetota</taxon>
        <taxon>Actinomycetes</taxon>
        <taxon>Kitasatosporales</taxon>
        <taxon>Streptomycetaceae</taxon>
        <taxon>Streptomyces</taxon>
    </lineage>
</organism>
<protein>
    <submittedName>
        <fullName evidence="4">CAP domain-containing protein</fullName>
    </submittedName>
</protein>
<dbReference type="SUPFAM" id="SSF55797">
    <property type="entry name" value="PR-1-like"/>
    <property type="match status" value="1"/>
</dbReference>
<evidence type="ECO:0000313" key="4">
    <source>
        <dbReference type="EMBL" id="GAA0361992.1"/>
    </source>
</evidence>
<accession>A0ABP3H6F4</accession>
<dbReference type="Pfam" id="PF00188">
    <property type="entry name" value="CAP"/>
    <property type="match status" value="1"/>
</dbReference>
<dbReference type="Proteomes" id="UP001500063">
    <property type="component" value="Unassembled WGS sequence"/>
</dbReference>
<dbReference type="Gene3D" id="3.40.33.10">
    <property type="entry name" value="CAP"/>
    <property type="match status" value="1"/>
</dbReference>
<dbReference type="PANTHER" id="PTHR31157:SF1">
    <property type="entry name" value="SCP DOMAIN-CONTAINING PROTEIN"/>
    <property type="match status" value="1"/>
</dbReference>
<dbReference type="InterPro" id="IPR014044">
    <property type="entry name" value="CAP_dom"/>
</dbReference>
<feature type="region of interest" description="Disordered" evidence="1">
    <location>
        <begin position="1"/>
        <end position="61"/>
    </location>
</feature>
<keyword evidence="2" id="KW-0472">Membrane</keyword>
<dbReference type="InterPro" id="IPR035940">
    <property type="entry name" value="CAP_sf"/>
</dbReference>